<dbReference type="InterPro" id="IPR009057">
    <property type="entry name" value="Homeodomain-like_sf"/>
</dbReference>
<feature type="region of interest" description="Disordered" evidence="1">
    <location>
        <begin position="85"/>
        <end position="249"/>
    </location>
</feature>
<feature type="compositionally biased region" description="Basic residues" evidence="1">
    <location>
        <begin position="514"/>
        <end position="524"/>
    </location>
</feature>
<dbReference type="SUPFAM" id="SSF46689">
    <property type="entry name" value="Homeodomain-like"/>
    <property type="match status" value="1"/>
</dbReference>
<dbReference type="OrthoDB" id="435460at2759"/>
<feature type="compositionally biased region" description="Basic and acidic residues" evidence="1">
    <location>
        <begin position="121"/>
        <end position="141"/>
    </location>
</feature>
<organism evidence="3 4">
    <name type="scientific">Suillus plorans</name>
    <dbReference type="NCBI Taxonomy" id="116603"/>
    <lineage>
        <taxon>Eukaryota</taxon>
        <taxon>Fungi</taxon>
        <taxon>Dikarya</taxon>
        <taxon>Basidiomycota</taxon>
        <taxon>Agaricomycotina</taxon>
        <taxon>Agaricomycetes</taxon>
        <taxon>Agaricomycetidae</taxon>
        <taxon>Boletales</taxon>
        <taxon>Suillineae</taxon>
        <taxon>Suillaceae</taxon>
        <taxon>Suillus</taxon>
    </lineage>
</organism>
<proteinExistence type="predicted"/>
<reference evidence="3" key="1">
    <citation type="journal article" date="2020" name="New Phytol.">
        <title>Comparative genomics reveals dynamic genome evolution in host specialist ectomycorrhizal fungi.</title>
        <authorList>
            <person name="Lofgren L.A."/>
            <person name="Nguyen N.H."/>
            <person name="Vilgalys R."/>
            <person name="Ruytinx J."/>
            <person name="Liao H.L."/>
            <person name="Branco S."/>
            <person name="Kuo A."/>
            <person name="LaButti K."/>
            <person name="Lipzen A."/>
            <person name="Andreopoulos W."/>
            <person name="Pangilinan J."/>
            <person name="Riley R."/>
            <person name="Hundley H."/>
            <person name="Na H."/>
            <person name="Barry K."/>
            <person name="Grigoriev I.V."/>
            <person name="Stajich J.E."/>
            <person name="Kennedy P.G."/>
        </authorList>
    </citation>
    <scope>NUCLEOTIDE SEQUENCE</scope>
    <source>
        <strain evidence="3">S12</strain>
    </source>
</reference>
<feature type="compositionally biased region" description="Polar residues" evidence="1">
    <location>
        <begin position="205"/>
        <end position="220"/>
    </location>
</feature>
<accession>A0A9P7J225</accession>
<dbReference type="GeneID" id="64603334"/>
<feature type="compositionally biased region" description="Low complexity" evidence="1">
    <location>
        <begin position="223"/>
        <end position="246"/>
    </location>
</feature>
<sequence length="697" mass="77251">MSQVAAKGTRVGYTSDEDTLLMKYIATYNPSKQNRSGNVLYKRLVENVDNKWNWSRTHTWQSWQTRYRNNMEEFDRRILKYQKKKGMNMEKQTGKEPQSPPPDEEAARDRSMKTGKGKKRAGGEEVSEHRKVKRARLEKDQPVTVSSRSPLIKTNGTHETPAVGPSDQARSSPPYQGPSEAVSDVPPPSPKPANTFNSPSPPPSRSDTLPVLSSQVNSPVRTLPPISSQLPPSSQPLASSSQQVVTPKPPPVLKRVLKHKSVSPIFASLSPTNDRPTPSKAKVLPKVIEGHFTTALTDRLGRVRLGSRSEEKLMTTWPPVRGKKGKEKEVGRGPTASTSTAARKPEYQRSSTPLMGQASVMAQPAAGPLKLTTATRETAGGYDLPHMDLRTLSTSTYRMPHSRANSSASHLPLRHSLAVHSTPSAIPAHLSSYVITSGRTTPSIPLTSITPVDLPLSASVGFKSLLSGIAAAHGYSPDVVLEVYKRVKSLEETEKYVRGMRHASESWIEAALKRRERGAHRARRASKENRESDSSDDEPPRSSRHRPSLQQTLLERRLPNGLRVRHESESSSEDLQDQDNLEYDGENEPEPASADAEQLDEANRHEFSLREPPRAMHIKRESESPPPFYTPHGDSALNGKEVLNGALSDVHRTRSVSPPWNADEGLTPFSGNEEVHKMLERRLGKRAMRKRVAQLLR</sequence>
<feature type="region of interest" description="Disordered" evidence="1">
    <location>
        <begin position="318"/>
        <end position="350"/>
    </location>
</feature>
<name>A0A9P7J225_9AGAM</name>
<dbReference type="RefSeq" id="XP_041163719.1">
    <property type="nucleotide sequence ID" value="XM_041309570.1"/>
</dbReference>
<dbReference type="AlphaFoldDB" id="A0A9P7J225"/>
<feature type="compositionally biased region" description="Basic and acidic residues" evidence="1">
    <location>
        <begin position="601"/>
        <end position="623"/>
    </location>
</feature>
<feature type="compositionally biased region" description="Polar residues" evidence="1">
    <location>
        <begin position="143"/>
        <end position="158"/>
    </location>
</feature>
<dbReference type="InterPro" id="IPR015010">
    <property type="entry name" value="TERF2IP_Myb"/>
</dbReference>
<evidence type="ECO:0000256" key="1">
    <source>
        <dbReference type="SAM" id="MobiDB-lite"/>
    </source>
</evidence>
<feature type="domain" description="TERF2-interacting telomeric protein 1 Myb" evidence="2">
    <location>
        <begin position="13"/>
        <end position="73"/>
    </location>
</feature>
<evidence type="ECO:0000313" key="3">
    <source>
        <dbReference type="EMBL" id="KAG1799320.1"/>
    </source>
</evidence>
<feature type="compositionally biased region" description="Acidic residues" evidence="1">
    <location>
        <begin position="570"/>
        <end position="589"/>
    </location>
</feature>
<feature type="region of interest" description="Disordered" evidence="1">
    <location>
        <begin position="514"/>
        <end position="639"/>
    </location>
</feature>
<evidence type="ECO:0000313" key="4">
    <source>
        <dbReference type="Proteomes" id="UP000719766"/>
    </source>
</evidence>
<keyword evidence="4" id="KW-1185">Reference proteome</keyword>
<evidence type="ECO:0000259" key="2">
    <source>
        <dbReference type="Pfam" id="PF08914"/>
    </source>
</evidence>
<comment type="caution">
    <text evidence="3">The sequence shown here is derived from an EMBL/GenBank/DDBJ whole genome shotgun (WGS) entry which is preliminary data.</text>
</comment>
<gene>
    <name evidence="3" type="ORF">HD556DRAFT_1534523</name>
</gene>
<dbReference type="Gene3D" id="1.10.10.60">
    <property type="entry name" value="Homeodomain-like"/>
    <property type="match status" value="1"/>
</dbReference>
<feature type="compositionally biased region" description="Basic and acidic residues" evidence="1">
    <location>
        <begin position="525"/>
        <end position="541"/>
    </location>
</feature>
<feature type="compositionally biased region" description="Basic and acidic residues" evidence="1">
    <location>
        <begin position="554"/>
        <end position="569"/>
    </location>
</feature>
<dbReference type="CDD" id="cd11655">
    <property type="entry name" value="rap1_myb-like"/>
    <property type="match status" value="1"/>
</dbReference>
<protein>
    <recommendedName>
        <fullName evidence="2">TERF2-interacting telomeric protein 1 Myb domain-containing protein</fullName>
    </recommendedName>
</protein>
<dbReference type="Proteomes" id="UP000719766">
    <property type="component" value="Unassembled WGS sequence"/>
</dbReference>
<dbReference type="Pfam" id="PF08914">
    <property type="entry name" value="Myb_Rap1"/>
    <property type="match status" value="1"/>
</dbReference>
<dbReference type="EMBL" id="JABBWE010000011">
    <property type="protein sequence ID" value="KAG1799320.1"/>
    <property type="molecule type" value="Genomic_DNA"/>
</dbReference>